<dbReference type="SUPFAM" id="SSF54909">
    <property type="entry name" value="Dimeric alpha+beta barrel"/>
    <property type="match status" value="1"/>
</dbReference>
<organism evidence="2 3">
    <name type="scientific">Flavobacterium chungangensis</name>
    <dbReference type="NCBI Taxonomy" id="2708132"/>
    <lineage>
        <taxon>Bacteria</taxon>
        <taxon>Pseudomonadati</taxon>
        <taxon>Bacteroidota</taxon>
        <taxon>Flavobacteriia</taxon>
        <taxon>Flavobacteriales</taxon>
        <taxon>Flavobacteriaceae</taxon>
        <taxon>Flavobacterium</taxon>
    </lineage>
</organism>
<evidence type="ECO:0000313" key="2">
    <source>
        <dbReference type="EMBL" id="MFC4476500.1"/>
    </source>
</evidence>
<dbReference type="Gene3D" id="3.30.70.920">
    <property type="match status" value="1"/>
</dbReference>
<proteinExistence type="predicted"/>
<dbReference type="EMBL" id="JBHSFY010000003">
    <property type="protein sequence ID" value="MFC4476500.1"/>
    <property type="molecule type" value="Genomic_DNA"/>
</dbReference>
<keyword evidence="3" id="KW-1185">Reference proteome</keyword>
<evidence type="ECO:0000313" key="3">
    <source>
        <dbReference type="Proteomes" id="UP001596003"/>
    </source>
</evidence>
<comment type="caution">
    <text evidence="2">The sequence shown here is derived from an EMBL/GenBank/DDBJ whole genome shotgun (WGS) entry which is preliminary data.</text>
</comment>
<dbReference type="InterPro" id="IPR019887">
    <property type="entry name" value="Tscrpt_reg_AsnC/Lrp_C"/>
</dbReference>
<reference evidence="3" key="1">
    <citation type="journal article" date="2019" name="Int. J. Syst. Evol. Microbiol.">
        <title>The Global Catalogue of Microorganisms (GCM) 10K type strain sequencing project: providing services to taxonomists for standard genome sequencing and annotation.</title>
        <authorList>
            <consortium name="The Broad Institute Genomics Platform"/>
            <consortium name="The Broad Institute Genome Sequencing Center for Infectious Disease"/>
            <person name="Wu L."/>
            <person name="Ma J."/>
        </authorList>
    </citation>
    <scope>NUCLEOTIDE SEQUENCE [LARGE SCALE GENOMIC DNA]</scope>
    <source>
        <strain evidence="3">NBRC 103627</strain>
    </source>
</reference>
<dbReference type="InterPro" id="IPR011008">
    <property type="entry name" value="Dimeric_a/b-barrel"/>
</dbReference>
<gene>
    <name evidence="2" type="ORF">ACFO3N_05440</name>
</gene>
<sequence length="71" mass="8098">MKNKNYLKVLSQLIECYNIGGDCGFMLKILVQDMASYQDFVMNKLSTIENIGNTNSIFVMVEIKHSTALEF</sequence>
<feature type="domain" description="Transcription regulator AsnC/Lrp ligand binding" evidence="1">
    <location>
        <begin position="8"/>
        <end position="60"/>
    </location>
</feature>
<dbReference type="Pfam" id="PF01037">
    <property type="entry name" value="AsnC_trans_reg"/>
    <property type="match status" value="1"/>
</dbReference>
<protein>
    <submittedName>
        <fullName evidence="2">Lrp/AsnC ligand binding domain-containing protein</fullName>
    </submittedName>
</protein>
<name>A0ABV8ZBK6_9FLAO</name>
<dbReference type="Proteomes" id="UP001596003">
    <property type="component" value="Unassembled WGS sequence"/>
</dbReference>
<accession>A0ABV8ZBK6</accession>
<dbReference type="RefSeq" id="WP_379796462.1">
    <property type="nucleotide sequence ID" value="NZ_JBHSFY010000003.1"/>
</dbReference>
<evidence type="ECO:0000259" key="1">
    <source>
        <dbReference type="Pfam" id="PF01037"/>
    </source>
</evidence>